<feature type="region of interest" description="Disordered" evidence="2">
    <location>
        <begin position="61"/>
        <end position="94"/>
    </location>
</feature>
<feature type="transmembrane region" description="Helical" evidence="3">
    <location>
        <begin position="640"/>
        <end position="659"/>
    </location>
</feature>
<feature type="compositionally biased region" description="Basic and acidic residues" evidence="2">
    <location>
        <begin position="77"/>
        <end position="94"/>
    </location>
</feature>
<dbReference type="InterPro" id="IPR007527">
    <property type="entry name" value="Znf_SWIM"/>
</dbReference>
<dbReference type="PROSITE" id="PS50966">
    <property type="entry name" value="ZF_SWIM"/>
    <property type="match status" value="1"/>
</dbReference>
<protein>
    <recommendedName>
        <fullName evidence="4">SWIM-type domain-containing protein</fullName>
    </recommendedName>
</protein>
<name>A0A8H5LIS5_9AGAR</name>
<organism evidence="5 6">
    <name type="scientific">Tetrapyrgos nigripes</name>
    <dbReference type="NCBI Taxonomy" id="182062"/>
    <lineage>
        <taxon>Eukaryota</taxon>
        <taxon>Fungi</taxon>
        <taxon>Dikarya</taxon>
        <taxon>Basidiomycota</taxon>
        <taxon>Agaricomycotina</taxon>
        <taxon>Agaricomycetes</taxon>
        <taxon>Agaricomycetidae</taxon>
        <taxon>Agaricales</taxon>
        <taxon>Marasmiineae</taxon>
        <taxon>Marasmiaceae</taxon>
        <taxon>Tetrapyrgos</taxon>
    </lineage>
</organism>
<evidence type="ECO:0000256" key="2">
    <source>
        <dbReference type="SAM" id="MobiDB-lite"/>
    </source>
</evidence>
<evidence type="ECO:0000256" key="1">
    <source>
        <dbReference type="PROSITE-ProRule" id="PRU00325"/>
    </source>
</evidence>
<feature type="transmembrane region" description="Helical" evidence="3">
    <location>
        <begin position="728"/>
        <end position="752"/>
    </location>
</feature>
<dbReference type="Pfam" id="PF20153">
    <property type="entry name" value="DUF6535"/>
    <property type="match status" value="1"/>
</dbReference>
<feature type="region of interest" description="Disordered" evidence="2">
    <location>
        <begin position="391"/>
        <end position="417"/>
    </location>
</feature>
<keyword evidence="1" id="KW-0863">Zinc-finger</keyword>
<keyword evidence="1" id="KW-0862">Zinc</keyword>
<feature type="domain" description="SWIM-type" evidence="4">
    <location>
        <begin position="299"/>
        <end position="332"/>
    </location>
</feature>
<dbReference type="InterPro" id="IPR045338">
    <property type="entry name" value="DUF6535"/>
</dbReference>
<evidence type="ECO:0000259" key="4">
    <source>
        <dbReference type="PROSITE" id="PS50966"/>
    </source>
</evidence>
<keyword evidence="3" id="KW-0472">Membrane</keyword>
<proteinExistence type="predicted"/>
<gene>
    <name evidence="5" type="ORF">D9758_004790</name>
</gene>
<feature type="transmembrane region" description="Helical" evidence="3">
    <location>
        <begin position="701"/>
        <end position="722"/>
    </location>
</feature>
<keyword evidence="3" id="KW-0812">Transmembrane</keyword>
<keyword evidence="1" id="KW-0479">Metal-binding</keyword>
<accession>A0A8H5LIS5</accession>
<keyword evidence="3" id="KW-1133">Transmembrane helix</keyword>
<dbReference type="OrthoDB" id="3262412at2759"/>
<sequence>MPTKHFTAASFHSFRRRCLSNFPVVESTIPRLVIRLGGTLQNTAPPKPRLVIQINGLTQPVQDESPALDPSDDISPEPDHINQDDEDTYTHDPDFSEFFNEDDTDDELGPDWMFDADEKPSNDPKYVFCPAPHRKQLLHLFTRHFCQHSLLPEQLDMNYQSADQICHNAVIEMYTFCLQRGLREVWGYMWTSWYSPKMWKLWAHSTQANLLSRLRTTMNVENFWKQLKHENLHHILHPRLDQLVWILIHEVLPTYIVCIEELKSTSHLGTSKALSPFQKSFKSDWKKLAKGVIALPSKYTVQLDTWTCNCGQQKYNSHCLCKHLVQAVGEPDLHFFQQLVPKGGPHGSFSTAEDGSFTDGDDQDWLGDHSQLTGGAWREFSSGLKRCQSSAFSSTPTARSPSPQSSRPIPPIDNVDYGSENEHALDKFVEEAQAKIHELRHAANMIEAQLPHRNFTWLKGLHNGKLGWDVGLFVSYIASFEDSRGTQPTTWASSSRRDRSAVRKVGRVRDAGLKCVVGWVDSVLYTDGVGRFKPTANDDACFKLWNVYISQAHEYDKALLEGWKGDMDGMLLFSALYSATLTALIVESYKKLQLDPADLTTSLLTTISLQLASISNGTTTTVGLPDMSFKPMTSSLICNMLWFLSLALALTCSLLATFVQQWTRDFLHKTTMRPSPVVRARALAFSYFGLQRFGMHTFVDVIPILLHISLFLFFAGLVAFLLPVNLPLTILMACVLFIFVLVYSALTLLPLLSLDTPYRTPLSDFLWRIGNGFPVRKHSLSGNLSLTEAMVEKSLHRSPERDRRCMEFTMSLLNHDTELVPMFEAVSEALASSRASGVRLENFGIVAPLLQSSVPEINISSRIRNFISGFSTPGESTNKALKSCLHTLNLLARLVINHPMENTRTSRQYPTFWFQRDLLALLSSSPSLPQDYLISTVAMLRTSRVQSFRRCIERMAEVLSSRKACTEQLSEVKSIFANLSREDIDWTSEKFTDHFDKLDSTLKSACTSGMPETDAAALVQQKAALISVLSQFLSKAVTGAASVPFEMDRTFILIHSSIPTLDVFDASINVEEDEARATYVLQSTSGDARSIPAKLFTLVFQLLFSTERALHFTGALASRVVLYKYLYFCTNDQRNLLIESDSACRLEECIFLDFSSNGADDLANWCINGLDKVYYGMGFQKSTVSPRLLSFAKGIFRLIPAASNNFTQHRWWLYMSTDTERILCKDIIKKLEYLSRSYDISNSHGISSFITLTMSDIHALGRRLLPELPVPECPLPCPVDVYQHWVTDIQDYVLSIHLLIAAKYINIVAEDTQGTLPGDWSNIQNSIRMYQGHIHIHERVQLHFAKSIMELMSLHPWNQPKGSSKPKLFDYLWRLSHTWCWVTDMESAKILAEAIQLHKNDANFNGIVWYEDVCLARCMEVIQRAGAAEETPVSQ</sequence>
<evidence type="ECO:0000313" key="6">
    <source>
        <dbReference type="Proteomes" id="UP000559256"/>
    </source>
</evidence>
<dbReference type="GO" id="GO:0008270">
    <property type="term" value="F:zinc ion binding"/>
    <property type="evidence" value="ECO:0007669"/>
    <property type="project" value="UniProtKB-KW"/>
</dbReference>
<reference evidence="5 6" key="1">
    <citation type="journal article" date="2020" name="ISME J.">
        <title>Uncovering the hidden diversity of litter-decomposition mechanisms in mushroom-forming fungi.</title>
        <authorList>
            <person name="Floudas D."/>
            <person name="Bentzer J."/>
            <person name="Ahren D."/>
            <person name="Johansson T."/>
            <person name="Persson P."/>
            <person name="Tunlid A."/>
        </authorList>
    </citation>
    <scope>NUCLEOTIDE SEQUENCE [LARGE SCALE GENOMIC DNA]</scope>
    <source>
        <strain evidence="5 6">CBS 291.85</strain>
    </source>
</reference>
<keyword evidence="6" id="KW-1185">Reference proteome</keyword>
<comment type="caution">
    <text evidence="5">The sequence shown here is derived from an EMBL/GenBank/DDBJ whole genome shotgun (WGS) entry which is preliminary data.</text>
</comment>
<evidence type="ECO:0000313" key="5">
    <source>
        <dbReference type="EMBL" id="KAF5359060.1"/>
    </source>
</evidence>
<dbReference type="EMBL" id="JAACJM010000047">
    <property type="protein sequence ID" value="KAF5359060.1"/>
    <property type="molecule type" value="Genomic_DNA"/>
</dbReference>
<evidence type="ECO:0000256" key="3">
    <source>
        <dbReference type="SAM" id="Phobius"/>
    </source>
</evidence>
<feature type="compositionally biased region" description="Low complexity" evidence="2">
    <location>
        <begin position="391"/>
        <end position="407"/>
    </location>
</feature>
<dbReference type="Proteomes" id="UP000559256">
    <property type="component" value="Unassembled WGS sequence"/>
</dbReference>